<dbReference type="AlphaFoldDB" id="A0A1I0YCM0"/>
<reference evidence="1 2" key="1">
    <citation type="submission" date="2016-10" db="EMBL/GenBank/DDBJ databases">
        <authorList>
            <person name="de Groot N.N."/>
        </authorList>
    </citation>
    <scope>NUCLEOTIDE SEQUENCE [LARGE SCALE GENOMIC DNA]</scope>
    <source>
        <strain evidence="1 2">L14</strain>
    </source>
</reference>
<dbReference type="RefSeq" id="WP_177188245.1">
    <property type="nucleotide sequence ID" value="NZ_FOJX01000011.1"/>
</dbReference>
<name>A0A1I0YCM0_SELRU</name>
<gene>
    <name evidence="1" type="ORF">SAMN05216587_11112</name>
</gene>
<dbReference type="Proteomes" id="UP000183843">
    <property type="component" value="Unassembled WGS sequence"/>
</dbReference>
<evidence type="ECO:0000313" key="1">
    <source>
        <dbReference type="EMBL" id="SFB09933.1"/>
    </source>
</evidence>
<organism evidence="1 2">
    <name type="scientific">Selenomonas ruminantium</name>
    <dbReference type="NCBI Taxonomy" id="971"/>
    <lineage>
        <taxon>Bacteria</taxon>
        <taxon>Bacillati</taxon>
        <taxon>Bacillota</taxon>
        <taxon>Negativicutes</taxon>
        <taxon>Selenomonadales</taxon>
        <taxon>Selenomonadaceae</taxon>
        <taxon>Selenomonas</taxon>
    </lineage>
</organism>
<evidence type="ECO:0000313" key="2">
    <source>
        <dbReference type="Proteomes" id="UP000183843"/>
    </source>
</evidence>
<protein>
    <submittedName>
        <fullName evidence="1">Uncharacterized protein</fullName>
    </submittedName>
</protein>
<accession>A0A1I0YCM0</accession>
<proteinExistence type="predicted"/>
<dbReference type="EMBL" id="FOJX01000011">
    <property type="protein sequence ID" value="SFB09933.1"/>
    <property type="molecule type" value="Genomic_DNA"/>
</dbReference>
<sequence>MAGKKKTDEVEVAGYEVADGYKNCASFLAKNMEIPIKDGKVVVSAEFADYLREEGYVK</sequence>